<feature type="transmembrane region" description="Helical" evidence="1">
    <location>
        <begin position="212"/>
        <end position="232"/>
    </location>
</feature>
<keyword evidence="1" id="KW-0812">Transmembrane</keyword>
<dbReference type="OrthoDB" id="9873759at2"/>
<dbReference type="RefSeq" id="WP_106615579.1">
    <property type="nucleotide sequence ID" value="NZ_PYAX01000004.1"/>
</dbReference>
<keyword evidence="1" id="KW-1133">Transmembrane helix</keyword>
<evidence type="ECO:0000313" key="3">
    <source>
        <dbReference type="Proteomes" id="UP000241118"/>
    </source>
</evidence>
<dbReference type="AlphaFoldDB" id="A0A2P8IBK9"/>
<sequence length="241" mass="26329">MRTFDFSCAYVRSADEEAGSSCGRRATRRRQGEPKCLGHWVVEYLLSIAGGTEHARKTWAFASFVLFILAVGSPWWLRTVTLPHAIAAVVLSGGLLACFLWEHPLGGIACLVSATLTAPIWARGSAFKYYLFNPEAEIPAGSTRARQLLVTSLELQVAFVFTFSVVGFAILYFFNSRSETKFWRGLSFALGILLFLSVMVLAVATSGRSTALVPWLVVVFAAVAVARGGRFARKLAAILRV</sequence>
<feature type="transmembrane region" description="Helical" evidence="1">
    <location>
        <begin position="82"/>
        <end position="100"/>
    </location>
</feature>
<protein>
    <submittedName>
        <fullName evidence="2">Uncharacterized protein</fullName>
    </submittedName>
</protein>
<name>A0A2P8IBK9_SACCR</name>
<reference evidence="2 3" key="1">
    <citation type="submission" date="2018-03" db="EMBL/GenBank/DDBJ databases">
        <title>Genomic Encyclopedia of Type Strains, Phase III (KMG-III): the genomes of soil and plant-associated and newly described type strains.</title>
        <authorList>
            <person name="Whitman W."/>
        </authorList>
    </citation>
    <scope>NUCLEOTIDE SEQUENCE [LARGE SCALE GENOMIC DNA]</scope>
    <source>
        <strain evidence="2 3">CGMCC 4.7097</strain>
    </source>
</reference>
<evidence type="ECO:0000313" key="2">
    <source>
        <dbReference type="EMBL" id="PSL55854.1"/>
    </source>
</evidence>
<feature type="transmembrane region" description="Helical" evidence="1">
    <location>
        <begin position="58"/>
        <end position="76"/>
    </location>
</feature>
<gene>
    <name evidence="2" type="ORF">B0I31_104145</name>
</gene>
<feature type="transmembrane region" description="Helical" evidence="1">
    <location>
        <begin position="105"/>
        <end position="122"/>
    </location>
</feature>
<comment type="caution">
    <text evidence="2">The sequence shown here is derived from an EMBL/GenBank/DDBJ whole genome shotgun (WGS) entry which is preliminary data.</text>
</comment>
<organism evidence="2 3">
    <name type="scientific">Saccharothrix carnea</name>
    <dbReference type="NCBI Taxonomy" id="1280637"/>
    <lineage>
        <taxon>Bacteria</taxon>
        <taxon>Bacillati</taxon>
        <taxon>Actinomycetota</taxon>
        <taxon>Actinomycetes</taxon>
        <taxon>Pseudonocardiales</taxon>
        <taxon>Pseudonocardiaceae</taxon>
        <taxon>Saccharothrix</taxon>
    </lineage>
</organism>
<evidence type="ECO:0000256" key="1">
    <source>
        <dbReference type="SAM" id="Phobius"/>
    </source>
</evidence>
<feature type="transmembrane region" description="Helical" evidence="1">
    <location>
        <begin position="186"/>
        <end position="206"/>
    </location>
</feature>
<keyword evidence="1" id="KW-0472">Membrane</keyword>
<keyword evidence="3" id="KW-1185">Reference proteome</keyword>
<feature type="transmembrane region" description="Helical" evidence="1">
    <location>
        <begin position="155"/>
        <end position="174"/>
    </location>
</feature>
<dbReference type="Proteomes" id="UP000241118">
    <property type="component" value="Unassembled WGS sequence"/>
</dbReference>
<accession>A0A2P8IBK9</accession>
<dbReference type="EMBL" id="PYAX01000004">
    <property type="protein sequence ID" value="PSL55854.1"/>
    <property type="molecule type" value="Genomic_DNA"/>
</dbReference>
<proteinExistence type="predicted"/>